<reference evidence="1" key="2">
    <citation type="submission" date="2023-06" db="EMBL/GenBank/DDBJ databases">
        <authorList>
            <consortium name="Lawrence Berkeley National Laboratory"/>
            <person name="Haridas S."/>
            <person name="Hensen N."/>
            <person name="Bonometti L."/>
            <person name="Westerberg I."/>
            <person name="Brannstrom I.O."/>
            <person name="Guillou S."/>
            <person name="Cros-Aarteil S."/>
            <person name="Calhoun S."/>
            <person name="Kuo A."/>
            <person name="Mondo S."/>
            <person name="Pangilinan J."/>
            <person name="Riley R."/>
            <person name="Labutti K."/>
            <person name="Andreopoulos B."/>
            <person name="Lipzen A."/>
            <person name="Chen C."/>
            <person name="Yanf M."/>
            <person name="Daum C."/>
            <person name="Ng V."/>
            <person name="Clum A."/>
            <person name="Steindorff A."/>
            <person name="Ohm R."/>
            <person name="Martin F."/>
            <person name="Silar P."/>
            <person name="Natvig D."/>
            <person name="Lalanne C."/>
            <person name="Gautier V."/>
            <person name="Ament-Velasquez S.L."/>
            <person name="Kruys A."/>
            <person name="Hutchinson M.I."/>
            <person name="Powell A.J."/>
            <person name="Barry K."/>
            <person name="Miller A.N."/>
            <person name="Grigoriev I.V."/>
            <person name="Debuchy R."/>
            <person name="Gladieux P."/>
            <person name="Thoren M.H."/>
            <person name="Johannesson H."/>
        </authorList>
    </citation>
    <scope>NUCLEOTIDE SEQUENCE</scope>
    <source>
        <strain evidence="1">CBS 314.62</strain>
    </source>
</reference>
<dbReference type="Proteomes" id="UP001270362">
    <property type="component" value="Unassembled WGS sequence"/>
</dbReference>
<dbReference type="EMBL" id="JAULSO010000002">
    <property type="protein sequence ID" value="KAK3690295.1"/>
    <property type="molecule type" value="Genomic_DNA"/>
</dbReference>
<keyword evidence="2" id="KW-1185">Reference proteome</keyword>
<protein>
    <submittedName>
        <fullName evidence="1">Uncharacterized protein</fullName>
    </submittedName>
</protein>
<organism evidence="1 2">
    <name type="scientific">Podospora appendiculata</name>
    <dbReference type="NCBI Taxonomy" id="314037"/>
    <lineage>
        <taxon>Eukaryota</taxon>
        <taxon>Fungi</taxon>
        <taxon>Dikarya</taxon>
        <taxon>Ascomycota</taxon>
        <taxon>Pezizomycotina</taxon>
        <taxon>Sordariomycetes</taxon>
        <taxon>Sordariomycetidae</taxon>
        <taxon>Sordariales</taxon>
        <taxon>Podosporaceae</taxon>
        <taxon>Podospora</taxon>
    </lineage>
</organism>
<proteinExistence type="predicted"/>
<comment type="caution">
    <text evidence="1">The sequence shown here is derived from an EMBL/GenBank/DDBJ whole genome shotgun (WGS) entry which is preliminary data.</text>
</comment>
<sequence>MSARVHSPLETVPLLRAVVRRGFGDQECEHVQHHVGSNEFDLDDHLGYIRAILLEIDNCMQKDETYTHPLTAPVARGMLLPVITDSDTATADTFGQKFDSLLTPGSELFIADSKPLLDSFIGLVPLLAFGIDDTSRMKRLIHGLGMDARCLSQAHASVPKTSGTVEFDRHLTEWFQSRYEFIARVKLGGAWKKGRERPGNVVLSPSDDERTLKIYVKAKYLSPTSTPFELVELLALLTSIHEREEGKCLLHMILAEQDLGKILAILENKGVP</sequence>
<evidence type="ECO:0000313" key="1">
    <source>
        <dbReference type="EMBL" id="KAK3690295.1"/>
    </source>
</evidence>
<name>A0AAE0XCU8_9PEZI</name>
<reference evidence="1" key="1">
    <citation type="journal article" date="2023" name="Mol. Phylogenet. Evol.">
        <title>Genome-scale phylogeny and comparative genomics of the fungal order Sordariales.</title>
        <authorList>
            <person name="Hensen N."/>
            <person name="Bonometti L."/>
            <person name="Westerberg I."/>
            <person name="Brannstrom I.O."/>
            <person name="Guillou S."/>
            <person name="Cros-Aarteil S."/>
            <person name="Calhoun S."/>
            <person name="Haridas S."/>
            <person name="Kuo A."/>
            <person name="Mondo S."/>
            <person name="Pangilinan J."/>
            <person name="Riley R."/>
            <person name="LaButti K."/>
            <person name="Andreopoulos B."/>
            <person name="Lipzen A."/>
            <person name="Chen C."/>
            <person name="Yan M."/>
            <person name="Daum C."/>
            <person name="Ng V."/>
            <person name="Clum A."/>
            <person name="Steindorff A."/>
            <person name="Ohm R.A."/>
            <person name="Martin F."/>
            <person name="Silar P."/>
            <person name="Natvig D.O."/>
            <person name="Lalanne C."/>
            <person name="Gautier V."/>
            <person name="Ament-Velasquez S.L."/>
            <person name="Kruys A."/>
            <person name="Hutchinson M.I."/>
            <person name="Powell A.J."/>
            <person name="Barry K."/>
            <person name="Miller A.N."/>
            <person name="Grigoriev I.V."/>
            <person name="Debuchy R."/>
            <person name="Gladieux P."/>
            <person name="Hiltunen Thoren M."/>
            <person name="Johannesson H."/>
        </authorList>
    </citation>
    <scope>NUCLEOTIDE SEQUENCE</scope>
    <source>
        <strain evidence="1">CBS 314.62</strain>
    </source>
</reference>
<dbReference type="AlphaFoldDB" id="A0AAE0XCU8"/>
<gene>
    <name evidence="1" type="ORF">B0T22DRAFT_441704</name>
</gene>
<evidence type="ECO:0000313" key="2">
    <source>
        <dbReference type="Proteomes" id="UP001270362"/>
    </source>
</evidence>
<accession>A0AAE0XCU8</accession>